<dbReference type="EMBL" id="CAWUPB010000903">
    <property type="protein sequence ID" value="CAK7328747.1"/>
    <property type="molecule type" value="Genomic_DNA"/>
</dbReference>
<comment type="caution">
    <text evidence="3">The sequence shown here is derived from an EMBL/GenBank/DDBJ whole genome shotgun (WGS) entry which is preliminary data.</text>
</comment>
<dbReference type="PANTHER" id="PTHR35289:SF1">
    <property type="entry name" value="ATP SYNTHASE 9 MITOCHONDRIAL-RELATED"/>
    <property type="match status" value="1"/>
</dbReference>
<evidence type="ECO:0000256" key="1">
    <source>
        <dbReference type="SAM" id="MobiDB-lite"/>
    </source>
</evidence>
<feature type="region of interest" description="Disordered" evidence="1">
    <location>
        <begin position="104"/>
        <end position="160"/>
    </location>
</feature>
<dbReference type="InterPro" id="IPR052694">
    <property type="entry name" value="Mt_uS3-like"/>
</dbReference>
<evidence type="ECO:0000259" key="2">
    <source>
        <dbReference type="Pfam" id="PF26057"/>
    </source>
</evidence>
<protein>
    <recommendedName>
        <fullName evidence="2">DUF8018 domain-containing protein</fullName>
    </recommendedName>
</protein>
<organism evidence="3 4">
    <name type="scientific">Dovyalis caffra</name>
    <dbReference type="NCBI Taxonomy" id="77055"/>
    <lineage>
        <taxon>Eukaryota</taxon>
        <taxon>Viridiplantae</taxon>
        <taxon>Streptophyta</taxon>
        <taxon>Embryophyta</taxon>
        <taxon>Tracheophyta</taxon>
        <taxon>Spermatophyta</taxon>
        <taxon>Magnoliopsida</taxon>
        <taxon>eudicotyledons</taxon>
        <taxon>Gunneridae</taxon>
        <taxon>Pentapetalae</taxon>
        <taxon>rosids</taxon>
        <taxon>fabids</taxon>
        <taxon>Malpighiales</taxon>
        <taxon>Salicaceae</taxon>
        <taxon>Flacourtieae</taxon>
        <taxon>Dovyalis</taxon>
    </lineage>
</organism>
<proteinExistence type="predicted"/>
<gene>
    <name evidence="3" type="ORF">DCAF_LOCUS6482</name>
</gene>
<dbReference type="PANTHER" id="PTHR35289">
    <property type="entry name" value="TRANSMEMBRANE PROTEIN"/>
    <property type="match status" value="1"/>
</dbReference>
<feature type="region of interest" description="Disordered" evidence="1">
    <location>
        <begin position="59"/>
        <end position="92"/>
    </location>
</feature>
<name>A0AAV1R6W4_9ROSI</name>
<evidence type="ECO:0000313" key="4">
    <source>
        <dbReference type="Proteomes" id="UP001314170"/>
    </source>
</evidence>
<accession>A0AAV1R6W4</accession>
<feature type="compositionally biased region" description="Polar residues" evidence="1">
    <location>
        <begin position="105"/>
        <end position="122"/>
    </location>
</feature>
<reference evidence="3 4" key="1">
    <citation type="submission" date="2024-01" db="EMBL/GenBank/DDBJ databases">
        <authorList>
            <person name="Waweru B."/>
        </authorList>
    </citation>
    <scope>NUCLEOTIDE SEQUENCE [LARGE SCALE GENOMIC DNA]</scope>
</reference>
<dbReference type="InterPro" id="IPR058331">
    <property type="entry name" value="DUF8018"/>
</dbReference>
<sequence length="246" mass="26521">MEALCQEWERPSRNEKGILNEIDPIPAIAIEEFSQLKAPRCPSAPCSGRLLTHWIGKRDGKKTARAYGTQRKSDFGQGLPLPAPSGQVNSAPWIEDPREIDILLGSSSVPGTSVETGTSVTQPRAGPVNPEAADSSQTSGDPVASPGEEADSNPSSEDIQMARIHTEDLFEVKVEIIKLMAVLDPTGDWMGRGARALDNPRTATGEESVGKLYALLEDLQTNGVQSPSYKKLKGKVFQRIDPDMSA</sequence>
<dbReference type="AlphaFoldDB" id="A0AAV1R6W4"/>
<evidence type="ECO:0000313" key="3">
    <source>
        <dbReference type="EMBL" id="CAK7328747.1"/>
    </source>
</evidence>
<feature type="domain" description="DUF8018" evidence="2">
    <location>
        <begin position="151"/>
        <end position="233"/>
    </location>
</feature>
<dbReference type="Proteomes" id="UP001314170">
    <property type="component" value="Unassembled WGS sequence"/>
</dbReference>
<dbReference type="Pfam" id="PF26057">
    <property type="entry name" value="DUF8018"/>
    <property type="match status" value="1"/>
</dbReference>
<keyword evidence="4" id="KW-1185">Reference proteome</keyword>